<evidence type="ECO:0000256" key="1">
    <source>
        <dbReference type="ARBA" id="ARBA00000012"/>
    </source>
</evidence>
<comment type="caution">
    <text evidence="14">The sequence shown here is derived from an EMBL/GenBank/DDBJ whole genome shotgun (WGS) entry which is preliminary data.</text>
</comment>
<dbReference type="GO" id="GO:0005829">
    <property type="term" value="C:cytosol"/>
    <property type="evidence" value="ECO:0007669"/>
    <property type="project" value="TreeGrafter"/>
</dbReference>
<dbReference type="InterPro" id="IPR011005">
    <property type="entry name" value="Dihydropteroate_synth-like_sf"/>
</dbReference>
<accession>Q0F159</accession>
<evidence type="ECO:0000313" key="15">
    <source>
        <dbReference type="Proteomes" id="UP000005297"/>
    </source>
</evidence>
<dbReference type="PROSITE" id="PS00793">
    <property type="entry name" value="DHPS_2"/>
    <property type="match status" value="1"/>
</dbReference>
<dbReference type="CDD" id="cd00739">
    <property type="entry name" value="DHPS"/>
    <property type="match status" value="1"/>
</dbReference>
<evidence type="ECO:0000256" key="4">
    <source>
        <dbReference type="ARBA" id="ARBA00009503"/>
    </source>
</evidence>
<organism evidence="14 15">
    <name type="scientific">Mariprofundus ferrooxydans PV-1</name>
    <dbReference type="NCBI Taxonomy" id="314345"/>
    <lineage>
        <taxon>Bacteria</taxon>
        <taxon>Pseudomonadati</taxon>
        <taxon>Pseudomonadota</taxon>
        <taxon>Candidatius Mariprofundia</taxon>
        <taxon>Mariprofundales</taxon>
        <taxon>Mariprofundaceae</taxon>
        <taxon>Mariprofundus</taxon>
    </lineage>
</organism>
<proteinExistence type="inferred from homology"/>
<evidence type="ECO:0000256" key="9">
    <source>
        <dbReference type="ARBA" id="ARBA00022842"/>
    </source>
</evidence>
<dbReference type="InParanoid" id="Q0F159"/>
<evidence type="ECO:0000256" key="8">
    <source>
        <dbReference type="ARBA" id="ARBA00022723"/>
    </source>
</evidence>
<keyword evidence="9 12" id="KW-0460">Magnesium</keyword>
<dbReference type="AlphaFoldDB" id="Q0F159"/>
<protein>
    <recommendedName>
        <fullName evidence="6 12">Dihydropteroate synthase</fullName>
        <shortName evidence="12">DHPS</shortName>
        <ecNumber evidence="5 12">2.5.1.15</ecNumber>
    </recommendedName>
    <alternativeName>
        <fullName evidence="11 12">Dihydropteroate pyrophosphorylase</fullName>
    </alternativeName>
</protein>
<evidence type="ECO:0000256" key="6">
    <source>
        <dbReference type="ARBA" id="ARBA00016919"/>
    </source>
</evidence>
<dbReference type="UniPathway" id="UPA00077">
    <property type="reaction ID" value="UER00156"/>
</dbReference>
<dbReference type="FunFam" id="3.20.20.20:FF:000006">
    <property type="entry name" value="Dihydropteroate synthase"/>
    <property type="match status" value="1"/>
</dbReference>
<name>Q0F159_9PROT</name>
<evidence type="ECO:0000256" key="2">
    <source>
        <dbReference type="ARBA" id="ARBA00001946"/>
    </source>
</evidence>
<dbReference type="NCBIfam" id="TIGR01496">
    <property type="entry name" value="DHPS"/>
    <property type="match status" value="1"/>
</dbReference>
<dbReference type="EC" id="2.5.1.15" evidence="5 12"/>
<evidence type="ECO:0000256" key="10">
    <source>
        <dbReference type="ARBA" id="ARBA00022909"/>
    </source>
</evidence>
<dbReference type="EMBL" id="AATS01000003">
    <property type="protein sequence ID" value="EAU55332.1"/>
    <property type="molecule type" value="Genomic_DNA"/>
</dbReference>
<dbReference type="RefSeq" id="WP_009849795.1">
    <property type="nucleotide sequence ID" value="NZ_DS022294.1"/>
</dbReference>
<evidence type="ECO:0000259" key="13">
    <source>
        <dbReference type="PROSITE" id="PS50972"/>
    </source>
</evidence>
<dbReference type="PANTHER" id="PTHR20941">
    <property type="entry name" value="FOLATE SYNTHESIS PROTEINS"/>
    <property type="match status" value="1"/>
</dbReference>
<dbReference type="InterPro" id="IPR045031">
    <property type="entry name" value="DHP_synth-like"/>
</dbReference>
<dbReference type="SUPFAM" id="SSF51717">
    <property type="entry name" value="Dihydropteroate synthetase-like"/>
    <property type="match status" value="1"/>
</dbReference>
<comment type="catalytic activity">
    <reaction evidence="1">
        <text>(7,8-dihydropterin-6-yl)methyl diphosphate + 4-aminobenzoate = 7,8-dihydropteroate + diphosphate</text>
        <dbReference type="Rhea" id="RHEA:19949"/>
        <dbReference type="ChEBI" id="CHEBI:17836"/>
        <dbReference type="ChEBI" id="CHEBI:17839"/>
        <dbReference type="ChEBI" id="CHEBI:33019"/>
        <dbReference type="ChEBI" id="CHEBI:72950"/>
        <dbReference type="EC" id="2.5.1.15"/>
    </reaction>
</comment>
<evidence type="ECO:0000256" key="3">
    <source>
        <dbReference type="ARBA" id="ARBA00004763"/>
    </source>
</evidence>
<dbReference type="PANTHER" id="PTHR20941:SF1">
    <property type="entry name" value="FOLIC ACID SYNTHESIS PROTEIN FOL1"/>
    <property type="match status" value="1"/>
</dbReference>
<dbReference type="InterPro" id="IPR006390">
    <property type="entry name" value="DHP_synth_dom"/>
</dbReference>
<keyword evidence="10 12" id="KW-0289">Folate biosynthesis</keyword>
<dbReference type="STRING" id="314344.AL013_09035"/>
<comment type="function">
    <text evidence="12">Catalyzes the condensation of para-aminobenzoate (pABA) with 6-hydroxymethyl-7,8-dihydropterin diphosphate (DHPt-PP) to form 7,8-dihydropteroate (H2Pte), the immediate precursor of folate derivatives.</text>
</comment>
<dbReference type="GO" id="GO:0046872">
    <property type="term" value="F:metal ion binding"/>
    <property type="evidence" value="ECO:0007669"/>
    <property type="project" value="UniProtKB-KW"/>
</dbReference>
<dbReference type="GO" id="GO:0004156">
    <property type="term" value="F:dihydropteroate synthase activity"/>
    <property type="evidence" value="ECO:0007669"/>
    <property type="project" value="UniProtKB-EC"/>
</dbReference>
<dbReference type="OrthoDB" id="9811744at2"/>
<evidence type="ECO:0000256" key="12">
    <source>
        <dbReference type="RuleBase" id="RU361205"/>
    </source>
</evidence>
<comment type="similarity">
    <text evidence="4 12">Belongs to the DHPS family.</text>
</comment>
<feature type="domain" description="Pterin-binding" evidence="13">
    <location>
        <begin position="13"/>
        <end position="266"/>
    </location>
</feature>
<dbReference type="HOGENOM" id="CLU_008023_0_3_0"/>
<keyword evidence="7 12" id="KW-0808">Transferase</keyword>
<dbReference type="PROSITE" id="PS50972">
    <property type="entry name" value="PTERIN_BINDING"/>
    <property type="match status" value="1"/>
</dbReference>
<dbReference type="GO" id="GO:0046654">
    <property type="term" value="P:tetrahydrofolate biosynthetic process"/>
    <property type="evidence" value="ECO:0007669"/>
    <property type="project" value="UniProtKB-UniPathway"/>
</dbReference>
<sequence>MSSRWHRPEHGDVRMMGVLNCTPDSFSDGGDYIDVDAAVRHGLAMQQAGAAIIDVGGESTRPGAVAVSEQEELARVIPVVRALSLAGCPVSLDTMKAEVMRQGIAAGATLINDVSALCFDAESIAVVAGAGVDVCLMHMQGQPDVMQNAPHYVDVVDEVCAFFEERISVCIAAGIDESALLLDPGIGFGKRLEDNLALIRNLGVIRQRFGMPVLLGVSRKSFLGQLTGSDVSDRELETAVAGAMGIAFGADILRVHDVALQKRAVQVASAISQPSLRSGASLA</sequence>
<evidence type="ECO:0000256" key="5">
    <source>
        <dbReference type="ARBA" id="ARBA00012458"/>
    </source>
</evidence>
<dbReference type="PROSITE" id="PS00792">
    <property type="entry name" value="DHPS_1"/>
    <property type="match status" value="1"/>
</dbReference>
<evidence type="ECO:0000313" key="14">
    <source>
        <dbReference type="EMBL" id="EAU55332.1"/>
    </source>
</evidence>
<comment type="pathway">
    <text evidence="3 12">Cofactor biosynthesis; tetrahydrofolate biosynthesis; 7,8-dihydrofolate from 2-amino-4-hydroxy-6-hydroxymethyl-7,8-dihydropteridine diphosphate and 4-aminobenzoate: step 1/2.</text>
</comment>
<dbReference type="Gene3D" id="3.20.20.20">
    <property type="entry name" value="Dihydropteroate synthase-like"/>
    <property type="match status" value="1"/>
</dbReference>
<evidence type="ECO:0000256" key="7">
    <source>
        <dbReference type="ARBA" id="ARBA00022679"/>
    </source>
</evidence>
<dbReference type="InterPro" id="IPR000489">
    <property type="entry name" value="Pterin-binding_dom"/>
</dbReference>
<dbReference type="Pfam" id="PF00809">
    <property type="entry name" value="Pterin_bind"/>
    <property type="match status" value="1"/>
</dbReference>
<comment type="cofactor">
    <cofactor evidence="2 12">
        <name>Mg(2+)</name>
        <dbReference type="ChEBI" id="CHEBI:18420"/>
    </cofactor>
</comment>
<dbReference type="eggNOG" id="COG0294">
    <property type="taxonomic scope" value="Bacteria"/>
</dbReference>
<gene>
    <name evidence="14" type="ORF">SPV1_11386</name>
</gene>
<keyword evidence="8 12" id="KW-0479">Metal-binding</keyword>
<evidence type="ECO:0000256" key="11">
    <source>
        <dbReference type="ARBA" id="ARBA00030193"/>
    </source>
</evidence>
<dbReference type="FunCoup" id="Q0F159">
    <property type="interactions" value="461"/>
</dbReference>
<dbReference type="GO" id="GO:0046656">
    <property type="term" value="P:folic acid biosynthetic process"/>
    <property type="evidence" value="ECO:0007669"/>
    <property type="project" value="UniProtKB-KW"/>
</dbReference>
<keyword evidence="15" id="KW-1185">Reference proteome</keyword>
<dbReference type="Proteomes" id="UP000005297">
    <property type="component" value="Unassembled WGS sequence"/>
</dbReference>
<reference evidence="14 15" key="1">
    <citation type="submission" date="2006-09" db="EMBL/GenBank/DDBJ databases">
        <authorList>
            <person name="Emerson D."/>
            <person name="Ferriera S."/>
            <person name="Johnson J."/>
            <person name="Kravitz S."/>
            <person name="Halpern A."/>
            <person name="Remington K."/>
            <person name="Beeson K."/>
            <person name="Tran B."/>
            <person name="Rogers Y.-H."/>
            <person name="Friedman R."/>
            <person name="Venter J.C."/>
        </authorList>
    </citation>
    <scope>NUCLEOTIDE SEQUENCE [LARGE SCALE GENOMIC DNA]</scope>
    <source>
        <strain evidence="14 15">PV-1</strain>
    </source>
</reference>